<evidence type="ECO:0000313" key="1">
    <source>
        <dbReference type="EMBL" id="KKN74808.1"/>
    </source>
</evidence>
<dbReference type="AlphaFoldDB" id="A0A0F9W9P5"/>
<dbReference type="EMBL" id="LAZR01000320">
    <property type="protein sequence ID" value="KKN74808.1"/>
    <property type="molecule type" value="Genomic_DNA"/>
</dbReference>
<reference evidence="1" key="1">
    <citation type="journal article" date="2015" name="Nature">
        <title>Complex archaea that bridge the gap between prokaryotes and eukaryotes.</title>
        <authorList>
            <person name="Spang A."/>
            <person name="Saw J.H."/>
            <person name="Jorgensen S.L."/>
            <person name="Zaremba-Niedzwiedzka K."/>
            <person name="Martijn J."/>
            <person name="Lind A.E."/>
            <person name="van Eijk R."/>
            <person name="Schleper C."/>
            <person name="Guy L."/>
            <person name="Ettema T.J."/>
        </authorList>
    </citation>
    <scope>NUCLEOTIDE SEQUENCE</scope>
</reference>
<sequence>MTAILAPRRTAERVSVAWIFGWEDGANHNPFAPEALFGSYDDHRRYTSGFLTAQPSNWSAQKWFEHMWQEYVEDTEPVGFDPASEVLYE</sequence>
<gene>
    <name evidence="1" type="ORF">LCGC14_0387010</name>
</gene>
<accession>A0A0F9W9P5</accession>
<proteinExistence type="predicted"/>
<organism evidence="1">
    <name type="scientific">marine sediment metagenome</name>
    <dbReference type="NCBI Taxonomy" id="412755"/>
    <lineage>
        <taxon>unclassified sequences</taxon>
        <taxon>metagenomes</taxon>
        <taxon>ecological metagenomes</taxon>
    </lineage>
</organism>
<name>A0A0F9W9P5_9ZZZZ</name>
<comment type="caution">
    <text evidence="1">The sequence shown here is derived from an EMBL/GenBank/DDBJ whole genome shotgun (WGS) entry which is preliminary data.</text>
</comment>
<protein>
    <submittedName>
        <fullName evidence="1">Uncharacterized protein</fullName>
    </submittedName>
</protein>